<reference evidence="1 2" key="1">
    <citation type="submission" date="2017-12" db="EMBL/GenBank/DDBJ databases">
        <title>Isolation and characterization of estrogens degradatiion strain Microbacterium hominis SJTG1.</title>
        <authorList>
            <person name="Xiong W."/>
            <person name="Yin C."/>
            <person name="Zheng D."/>
            <person name="Liang R."/>
        </authorList>
    </citation>
    <scope>NUCLEOTIDE SEQUENCE [LARGE SCALE GENOMIC DNA]</scope>
    <source>
        <strain evidence="1 2">SJTG1</strain>
    </source>
</reference>
<dbReference type="Proteomes" id="UP000233276">
    <property type="component" value="Chromosome"/>
</dbReference>
<evidence type="ECO:0000313" key="2">
    <source>
        <dbReference type="Proteomes" id="UP000233276"/>
    </source>
</evidence>
<dbReference type="RefSeq" id="WP_101305710.1">
    <property type="nucleotide sequence ID" value="NZ_CP025299.1"/>
</dbReference>
<dbReference type="AlphaFoldDB" id="A0A2K9D7C1"/>
<proteinExistence type="predicted"/>
<name>A0A2K9D7C1_9MICO</name>
<accession>A0A2K9D7C1</accession>
<dbReference type="KEGG" id="mhos:CXR34_04365"/>
<organism evidence="1 2">
    <name type="scientific">Microbacterium hominis</name>
    <dbReference type="NCBI Taxonomy" id="162426"/>
    <lineage>
        <taxon>Bacteria</taxon>
        <taxon>Bacillati</taxon>
        <taxon>Actinomycetota</taxon>
        <taxon>Actinomycetes</taxon>
        <taxon>Micrococcales</taxon>
        <taxon>Microbacteriaceae</taxon>
        <taxon>Microbacterium</taxon>
    </lineage>
</organism>
<dbReference type="EMBL" id="CP025299">
    <property type="protein sequence ID" value="AUG28782.1"/>
    <property type="molecule type" value="Genomic_DNA"/>
</dbReference>
<sequence>MADKEKEKPPSFAAMLAAVRPGTDIEAAETLRKVVAAVKDTGKVGSLVIRLDVKPADGGLDAVIVTDKISQKIPEKTRIGALAFVTAEGDLSRTDPTTAPLFTDEDIRDAGGHIDLKTGEIKEAPGA</sequence>
<gene>
    <name evidence="1" type="ORF">CXR34_04365</name>
</gene>
<evidence type="ECO:0000313" key="1">
    <source>
        <dbReference type="EMBL" id="AUG28782.1"/>
    </source>
</evidence>
<protein>
    <submittedName>
        <fullName evidence="1">Uncharacterized protein</fullName>
    </submittedName>
</protein>